<protein>
    <submittedName>
        <fullName evidence="3">Protein kinase domain-containing protein</fullName>
    </submittedName>
</protein>
<dbReference type="InterPro" id="IPR000719">
    <property type="entry name" value="Prot_kinase_dom"/>
</dbReference>
<name>A0A915IJF6_ROMCU</name>
<evidence type="ECO:0000313" key="3">
    <source>
        <dbReference type="WBParaSite" id="nRc.2.0.1.t14317-RA"/>
    </source>
</evidence>
<dbReference type="Gene3D" id="1.10.510.10">
    <property type="entry name" value="Transferase(Phosphotransferase) domain 1"/>
    <property type="match status" value="1"/>
</dbReference>
<dbReference type="WBParaSite" id="nRc.2.0.1.t14317-RA">
    <property type="protein sequence ID" value="nRc.2.0.1.t14317-RA"/>
    <property type="gene ID" value="nRc.2.0.1.g14317"/>
</dbReference>
<dbReference type="Proteomes" id="UP000887565">
    <property type="component" value="Unplaced"/>
</dbReference>
<dbReference type="SUPFAM" id="SSF56112">
    <property type="entry name" value="Protein kinase-like (PK-like)"/>
    <property type="match status" value="1"/>
</dbReference>
<evidence type="ECO:0000313" key="2">
    <source>
        <dbReference type="Proteomes" id="UP000887565"/>
    </source>
</evidence>
<accession>A0A915IJF6</accession>
<dbReference type="InterPro" id="IPR011009">
    <property type="entry name" value="Kinase-like_dom_sf"/>
</dbReference>
<evidence type="ECO:0000259" key="1">
    <source>
        <dbReference type="PROSITE" id="PS50011"/>
    </source>
</evidence>
<dbReference type="Pfam" id="PF00069">
    <property type="entry name" value="Pkinase"/>
    <property type="match status" value="1"/>
</dbReference>
<organism evidence="2 3">
    <name type="scientific">Romanomermis culicivorax</name>
    <name type="common">Nematode worm</name>
    <dbReference type="NCBI Taxonomy" id="13658"/>
    <lineage>
        <taxon>Eukaryota</taxon>
        <taxon>Metazoa</taxon>
        <taxon>Ecdysozoa</taxon>
        <taxon>Nematoda</taxon>
        <taxon>Enoplea</taxon>
        <taxon>Dorylaimia</taxon>
        <taxon>Mermithida</taxon>
        <taxon>Mermithoidea</taxon>
        <taxon>Mermithidae</taxon>
        <taxon>Romanomermis</taxon>
    </lineage>
</organism>
<dbReference type="PROSITE" id="PS50011">
    <property type="entry name" value="PROTEIN_KINASE_DOM"/>
    <property type="match status" value="1"/>
</dbReference>
<dbReference type="PANTHER" id="PTHR11909">
    <property type="entry name" value="CASEIN KINASE-RELATED"/>
    <property type="match status" value="1"/>
</dbReference>
<feature type="domain" description="Protein kinase" evidence="1">
    <location>
        <begin position="1"/>
        <end position="175"/>
    </location>
</feature>
<reference evidence="3" key="1">
    <citation type="submission" date="2022-11" db="UniProtKB">
        <authorList>
            <consortium name="WormBaseParasite"/>
        </authorList>
    </citation>
    <scope>IDENTIFICATION</scope>
</reference>
<dbReference type="GO" id="GO:0005524">
    <property type="term" value="F:ATP binding"/>
    <property type="evidence" value="ECO:0007669"/>
    <property type="project" value="InterPro"/>
</dbReference>
<dbReference type="AlphaFoldDB" id="A0A915IJF6"/>
<sequence>MTKNREIEECKAAFILHGTATVTAAVTNQAAVGKSDVKYDWLHVTCIEIRLVTPAMTVAMSFIHRDIKPSNFAIGRLPRDVRTVYILDFGLVRSYMTSTGEIRPPRDRVGFRGTVRYAALNAHLCKELSRADDLWSWLYMIAEMFIGELPWRNETDRDRVGRMKQTIPRHKLLTN</sequence>
<keyword evidence="2" id="KW-1185">Reference proteome</keyword>
<dbReference type="InterPro" id="IPR050235">
    <property type="entry name" value="CK1_Ser-Thr_kinase"/>
</dbReference>
<proteinExistence type="predicted"/>
<dbReference type="GO" id="GO:0004672">
    <property type="term" value="F:protein kinase activity"/>
    <property type="evidence" value="ECO:0007669"/>
    <property type="project" value="InterPro"/>
</dbReference>